<evidence type="ECO:0000259" key="1">
    <source>
        <dbReference type="Pfam" id="PF20150"/>
    </source>
</evidence>
<proteinExistence type="predicted"/>
<reference evidence="2 3" key="1">
    <citation type="journal article" date="2017" name="Genome Announc.">
        <title>Genome sequence of the saprophytic ascomycete Epicoccum nigrum ICMP 19927 strain isolated from New Zealand.</title>
        <authorList>
            <person name="Fokin M."/>
            <person name="Fleetwood D."/>
            <person name="Weir B.S."/>
            <person name="Villas-Boas S.G."/>
        </authorList>
    </citation>
    <scope>NUCLEOTIDE SEQUENCE [LARGE SCALE GENOMIC DNA]</scope>
    <source>
        <strain evidence="2 3">ICMP 19927</strain>
    </source>
</reference>
<dbReference type="EMBL" id="KZ107839">
    <property type="protein sequence ID" value="OSS52462.1"/>
    <property type="molecule type" value="Genomic_DNA"/>
</dbReference>
<protein>
    <recommendedName>
        <fullName evidence="1">2EXR domain-containing protein</fullName>
    </recommendedName>
</protein>
<dbReference type="OMA" id="REQIWKD"/>
<dbReference type="Pfam" id="PF20150">
    <property type="entry name" value="2EXR"/>
    <property type="match status" value="1"/>
</dbReference>
<evidence type="ECO:0000313" key="2">
    <source>
        <dbReference type="EMBL" id="OSS52462.1"/>
    </source>
</evidence>
<dbReference type="AlphaFoldDB" id="A0A1Y2M8X5"/>
<dbReference type="PANTHER" id="PTHR35910">
    <property type="entry name" value="2EXR DOMAIN-CONTAINING PROTEIN"/>
    <property type="match status" value="1"/>
</dbReference>
<dbReference type="Proteomes" id="UP000193240">
    <property type="component" value="Unassembled WGS sequence"/>
</dbReference>
<dbReference type="PANTHER" id="PTHR35910:SF1">
    <property type="entry name" value="2EXR DOMAIN-CONTAINING PROTEIN"/>
    <property type="match status" value="1"/>
</dbReference>
<gene>
    <name evidence="2" type="ORF">B5807_02719</name>
</gene>
<feature type="domain" description="2EXR" evidence="1">
    <location>
        <begin position="9"/>
        <end position="96"/>
    </location>
</feature>
<dbReference type="InterPro" id="IPR045518">
    <property type="entry name" value="2EXR"/>
</dbReference>
<accession>A0A1Y2M8X5</accession>
<keyword evidence="3" id="KW-1185">Reference proteome</keyword>
<evidence type="ECO:0000313" key="3">
    <source>
        <dbReference type="Proteomes" id="UP000193240"/>
    </source>
</evidence>
<dbReference type="InParanoid" id="A0A1Y2M8X5"/>
<organism evidence="2 3">
    <name type="scientific">Epicoccum nigrum</name>
    <name type="common">Soil fungus</name>
    <name type="synonym">Epicoccum purpurascens</name>
    <dbReference type="NCBI Taxonomy" id="105696"/>
    <lineage>
        <taxon>Eukaryota</taxon>
        <taxon>Fungi</taxon>
        <taxon>Dikarya</taxon>
        <taxon>Ascomycota</taxon>
        <taxon>Pezizomycotina</taxon>
        <taxon>Dothideomycetes</taxon>
        <taxon>Pleosporomycetidae</taxon>
        <taxon>Pleosporales</taxon>
        <taxon>Pleosporineae</taxon>
        <taxon>Didymellaceae</taxon>
        <taxon>Epicoccum</taxon>
    </lineage>
</organism>
<sequence length="218" mass="25707">MICDEMSTFHPFPRLPFELRAQIWEETVKPRVVRVEVAIDHLDNSYLKTSTPAPAPLHACREARNARLYQKSFTELANPNGAGQQYVWLNLNIDVISIGRIPAWYYSPVGNLIQRLKFERVYVPFTQGYNLRRFDNLKELHIVAVEGMWRWYCDWERIHWRCGHENIWMIDPDDGRTIRAVEMSKIFDADENCRRKSQREPNPYAKELIPFVPSQAEG</sequence>
<name>A0A1Y2M8X5_EPING</name>